<evidence type="ECO:0000313" key="9">
    <source>
        <dbReference type="EMBL" id="MDO1448320.1"/>
    </source>
</evidence>
<evidence type="ECO:0000259" key="8">
    <source>
        <dbReference type="PROSITE" id="PS50059"/>
    </source>
</evidence>
<keyword evidence="3 5" id="KW-0697">Rotamase</keyword>
<name>A0ABT8R892_9BACT</name>
<dbReference type="Gene3D" id="3.10.50.40">
    <property type="match status" value="1"/>
</dbReference>
<comment type="catalytic activity">
    <reaction evidence="1 5 6">
        <text>[protein]-peptidylproline (omega=180) = [protein]-peptidylproline (omega=0)</text>
        <dbReference type="Rhea" id="RHEA:16237"/>
        <dbReference type="Rhea" id="RHEA-COMP:10747"/>
        <dbReference type="Rhea" id="RHEA-COMP:10748"/>
        <dbReference type="ChEBI" id="CHEBI:83833"/>
        <dbReference type="ChEBI" id="CHEBI:83834"/>
        <dbReference type="EC" id="5.2.1.8"/>
    </reaction>
</comment>
<dbReference type="PROSITE" id="PS50059">
    <property type="entry name" value="FKBP_PPIASE"/>
    <property type="match status" value="1"/>
</dbReference>
<comment type="similarity">
    <text evidence="2 6">Belongs to the FKBP-type PPIase family.</text>
</comment>
<proteinExistence type="inferred from homology"/>
<dbReference type="GO" id="GO:0003755">
    <property type="term" value="F:peptidyl-prolyl cis-trans isomerase activity"/>
    <property type="evidence" value="ECO:0007669"/>
    <property type="project" value="UniProtKB-EC"/>
</dbReference>
<feature type="signal peptide" evidence="7">
    <location>
        <begin position="1"/>
        <end position="19"/>
    </location>
</feature>
<feature type="domain" description="PPIase FKBP-type" evidence="8">
    <location>
        <begin position="154"/>
        <end position="240"/>
    </location>
</feature>
<evidence type="ECO:0000256" key="1">
    <source>
        <dbReference type="ARBA" id="ARBA00000971"/>
    </source>
</evidence>
<dbReference type="Proteomes" id="UP001168528">
    <property type="component" value="Unassembled WGS sequence"/>
</dbReference>
<organism evidence="9 10">
    <name type="scientific">Rhodocytophaga aerolata</name>
    <dbReference type="NCBI Taxonomy" id="455078"/>
    <lineage>
        <taxon>Bacteria</taxon>
        <taxon>Pseudomonadati</taxon>
        <taxon>Bacteroidota</taxon>
        <taxon>Cytophagia</taxon>
        <taxon>Cytophagales</taxon>
        <taxon>Rhodocytophagaceae</taxon>
        <taxon>Rhodocytophaga</taxon>
    </lineage>
</organism>
<dbReference type="EC" id="5.2.1.8" evidence="6"/>
<comment type="caution">
    <text evidence="9">The sequence shown here is derived from an EMBL/GenBank/DDBJ whole genome shotgun (WGS) entry which is preliminary data.</text>
</comment>
<evidence type="ECO:0000256" key="3">
    <source>
        <dbReference type="ARBA" id="ARBA00023110"/>
    </source>
</evidence>
<dbReference type="Pfam" id="PF00254">
    <property type="entry name" value="FKBP_C"/>
    <property type="match status" value="1"/>
</dbReference>
<evidence type="ECO:0000256" key="7">
    <source>
        <dbReference type="SAM" id="SignalP"/>
    </source>
</evidence>
<dbReference type="Pfam" id="PF01346">
    <property type="entry name" value="FKBP_N"/>
    <property type="match status" value="1"/>
</dbReference>
<evidence type="ECO:0000313" key="10">
    <source>
        <dbReference type="Proteomes" id="UP001168528"/>
    </source>
</evidence>
<dbReference type="InterPro" id="IPR000774">
    <property type="entry name" value="PPIase_FKBP_N"/>
</dbReference>
<dbReference type="SUPFAM" id="SSF54534">
    <property type="entry name" value="FKBP-like"/>
    <property type="match status" value="1"/>
</dbReference>
<dbReference type="EMBL" id="JAUKPO010000011">
    <property type="protein sequence ID" value="MDO1448320.1"/>
    <property type="molecule type" value="Genomic_DNA"/>
</dbReference>
<dbReference type="InterPro" id="IPR001179">
    <property type="entry name" value="PPIase_FKBP_dom"/>
</dbReference>
<protein>
    <recommendedName>
        <fullName evidence="6">Peptidyl-prolyl cis-trans isomerase</fullName>
        <ecNumber evidence="6">5.2.1.8</ecNumber>
    </recommendedName>
</protein>
<evidence type="ECO:0000256" key="2">
    <source>
        <dbReference type="ARBA" id="ARBA00006577"/>
    </source>
</evidence>
<keyword evidence="10" id="KW-1185">Reference proteome</keyword>
<dbReference type="RefSeq" id="WP_302039123.1">
    <property type="nucleotide sequence ID" value="NZ_JAUKPO010000011.1"/>
</dbReference>
<evidence type="ECO:0000256" key="5">
    <source>
        <dbReference type="PROSITE-ProRule" id="PRU00277"/>
    </source>
</evidence>
<reference evidence="9" key="1">
    <citation type="submission" date="2023-07" db="EMBL/GenBank/DDBJ databases">
        <title>The genome sequence of Rhodocytophaga aerolata KACC 12507.</title>
        <authorList>
            <person name="Zhang X."/>
        </authorList>
    </citation>
    <scope>NUCLEOTIDE SEQUENCE</scope>
    <source>
        <strain evidence="9">KACC 12507</strain>
    </source>
</reference>
<evidence type="ECO:0000256" key="4">
    <source>
        <dbReference type="ARBA" id="ARBA00023235"/>
    </source>
</evidence>
<keyword evidence="4 5" id="KW-0413">Isomerase</keyword>
<dbReference type="InterPro" id="IPR036944">
    <property type="entry name" value="PPIase_FKBP_N_sf"/>
</dbReference>
<keyword evidence="7" id="KW-0732">Signal</keyword>
<dbReference type="PANTHER" id="PTHR43811">
    <property type="entry name" value="FKBP-TYPE PEPTIDYL-PROLYL CIS-TRANS ISOMERASE FKPA"/>
    <property type="match status" value="1"/>
</dbReference>
<evidence type="ECO:0000256" key="6">
    <source>
        <dbReference type="RuleBase" id="RU003915"/>
    </source>
</evidence>
<feature type="chain" id="PRO_5047374301" description="Peptidyl-prolyl cis-trans isomerase" evidence="7">
    <location>
        <begin position="20"/>
        <end position="249"/>
    </location>
</feature>
<dbReference type="Gene3D" id="1.10.287.460">
    <property type="entry name" value="Peptidyl-prolyl cis-trans isomerase, FKBP-type, N-terminal domain"/>
    <property type="match status" value="1"/>
</dbReference>
<gene>
    <name evidence="9" type="ORF">Q0590_18740</name>
</gene>
<accession>A0ABT8R892</accession>
<dbReference type="PANTHER" id="PTHR43811:SF19">
    <property type="entry name" value="39 KDA FK506-BINDING NUCLEAR PROTEIN"/>
    <property type="match status" value="1"/>
</dbReference>
<dbReference type="PROSITE" id="PS51257">
    <property type="entry name" value="PROKAR_LIPOPROTEIN"/>
    <property type="match status" value="1"/>
</dbReference>
<sequence>MRLKNVVFALVAGMFALSACNLQKNNKGSASLQSENDSVSYSLGVYFGQTIKSQGLDTVNTEVLAKAIEDIMSAPAATPGDTTKKGNALMSAEQAGMYLSSYFQNLQTKKSDKNLKEGQNFLAQNKSKEGVKTTASGLQYKILKEGNGPSPAASDTVVAHYTGKTIAGKVFDTSLDNGQPLVYPANQLIPGWTEALQLMKVGSKWELYIPAELAYGERGAGPDIGPNSTLIFEMELLGIGTPDSLKGSR</sequence>
<dbReference type="InterPro" id="IPR046357">
    <property type="entry name" value="PPIase_dom_sf"/>
</dbReference>